<dbReference type="InterPro" id="IPR001387">
    <property type="entry name" value="Cro/C1-type_HTH"/>
</dbReference>
<protein>
    <submittedName>
        <fullName evidence="3">Helix-turn-helix domain-containing protein</fullName>
    </submittedName>
</protein>
<reference evidence="3" key="1">
    <citation type="submission" date="2022-01" db="EMBL/GenBank/DDBJ databases">
        <authorList>
            <person name="Jo J.-H."/>
            <person name="Im W.-T."/>
        </authorList>
    </citation>
    <scope>NUCLEOTIDE SEQUENCE</scope>
    <source>
        <strain evidence="3">NA20</strain>
    </source>
</reference>
<dbReference type="EMBL" id="JAKLTR010000011">
    <property type="protein sequence ID" value="MCG2615963.1"/>
    <property type="molecule type" value="Genomic_DNA"/>
</dbReference>
<feature type="transmembrane region" description="Helical" evidence="1">
    <location>
        <begin position="110"/>
        <end position="129"/>
    </location>
</feature>
<dbReference type="SUPFAM" id="SSF47413">
    <property type="entry name" value="lambda repressor-like DNA-binding domains"/>
    <property type="match status" value="1"/>
</dbReference>
<dbReference type="RefSeq" id="WP_237874501.1">
    <property type="nucleotide sequence ID" value="NZ_JAKLTR010000011.1"/>
</dbReference>
<name>A0ABS9KUG9_9BACT</name>
<keyword evidence="4" id="KW-1185">Reference proteome</keyword>
<evidence type="ECO:0000313" key="4">
    <source>
        <dbReference type="Proteomes" id="UP001165367"/>
    </source>
</evidence>
<sequence length="132" mass="14674">MIAASVKEARLAKGYTQKELSDLTNVSVRSIQRIENGEIVPRSYTLKTLAAALEISLEQAEVRESPLKTATGMTKSQKIVISAGLPLISFLACWAFIAQSPRFPETAFELIVLAIIMVLFITTALFFLWRRN</sequence>
<dbReference type="CDD" id="cd00093">
    <property type="entry name" value="HTH_XRE"/>
    <property type="match status" value="1"/>
</dbReference>
<dbReference type="Proteomes" id="UP001165367">
    <property type="component" value="Unassembled WGS sequence"/>
</dbReference>
<keyword evidence="1" id="KW-0812">Transmembrane</keyword>
<feature type="domain" description="HTH cro/C1-type" evidence="2">
    <location>
        <begin position="6"/>
        <end position="60"/>
    </location>
</feature>
<feature type="transmembrane region" description="Helical" evidence="1">
    <location>
        <begin position="79"/>
        <end position="98"/>
    </location>
</feature>
<evidence type="ECO:0000256" key="1">
    <source>
        <dbReference type="SAM" id="Phobius"/>
    </source>
</evidence>
<organism evidence="3 4">
    <name type="scientific">Terrimonas ginsenosidimutans</name>
    <dbReference type="NCBI Taxonomy" id="2908004"/>
    <lineage>
        <taxon>Bacteria</taxon>
        <taxon>Pseudomonadati</taxon>
        <taxon>Bacteroidota</taxon>
        <taxon>Chitinophagia</taxon>
        <taxon>Chitinophagales</taxon>
        <taxon>Chitinophagaceae</taxon>
        <taxon>Terrimonas</taxon>
    </lineage>
</organism>
<keyword evidence="1" id="KW-0472">Membrane</keyword>
<keyword evidence="1" id="KW-1133">Transmembrane helix</keyword>
<dbReference type="Gene3D" id="1.10.260.40">
    <property type="entry name" value="lambda repressor-like DNA-binding domains"/>
    <property type="match status" value="1"/>
</dbReference>
<evidence type="ECO:0000313" key="3">
    <source>
        <dbReference type="EMBL" id="MCG2615963.1"/>
    </source>
</evidence>
<gene>
    <name evidence="3" type="ORF">LZZ85_16825</name>
</gene>
<comment type="caution">
    <text evidence="3">The sequence shown here is derived from an EMBL/GenBank/DDBJ whole genome shotgun (WGS) entry which is preliminary data.</text>
</comment>
<proteinExistence type="predicted"/>
<dbReference type="InterPro" id="IPR010982">
    <property type="entry name" value="Lambda_DNA-bd_dom_sf"/>
</dbReference>
<dbReference type="Pfam" id="PF01381">
    <property type="entry name" value="HTH_3"/>
    <property type="match status" value="1"/>
</dbReference>
<dbReference type="PROSITE" id="PS50943">
    <property type="entry name" value="HTH_CROC1"/>
    <property type="match status" value="1"/>
</dbReference>
<evidence type="ECO:0000259" key="2">
    <source>
        <dbReference type="PROSITE" id="PS50943"/>
    </source>
</evidence>
<accession>A0ABS9KUG9</accession>
<dbReference type="SMART" id="SM00530">
    <property type="entry name" value="HTH_XRE"/>
    <property type="match status" value="1"/>
</dbReference>